<dbReference type="Proteomes" id="UP000007350">
    <property type="component" value="Unassembled WGS sequence"/>
</dbReference>
<organism evidence="3 4">
    <name type="scientific">Trypanosoma cruzi marinkellei</name>
    <dbReference type="NCBI Taxonomy" id="85056"/>
    <lineage>
        <taxon>Eukaryota</taxon>
        <taxon>Discoba</taxon>
        <taxon>Euglenozoa</taxon>
        <taxon>Kinetoplastea</taxon>
        <taxon>Metakinetoplastina</taxon>
        <taxon>Trypanosomatida</taxon>
        <taxon>Trypanosomatidae</taxon>
        <taxon>Trypanosoma</taxon>
        <taxon>Schizotrypanum</taxon>
    </lineage>
</organism>
<feature type="region of interest" description="Disordered" evidence="1">
    <location>
        <begin position="1"/>
        <end position="86"/>
    </location>
</feature>
<dbReference type="AlphaFoldDB" id="K2NKZ3"/>
<feature type="domain" description="Flagellar attachment zone protein 1 conserved" evidence="2">
    <location>
        <begin position="122"/>
        <end position="210"/>
    </location>
</feature>
<dbReference type="InterPro" id="IPR056614">
    <property type="entry name" value="FAZ1_cons"/>
</dbReference>
<name>K2NKZ3_TRYCR</name>
<dbReference type="Pfam" id="PF23398">
    <property type="entry name" value="FAZ1_cons"/>
    <property type="match status" value="1"/>
</dbReference>
<dbReference type="EMBL" id="AHKC01012963">
    <property type="protein sequence ID" value="EKF29552.1"/>
    <property type="molecule type" value="Genomic_DNA"/>
</dbReference>
<feature type="compositionally biased region" description="Basic and acidic residues" evidence="1">
    <location>
        <begin position="17"/>
        <end position="35"/>
    </location>
</feature>
<comment type="caution">
    <text evidence="3">The sequence shown here is derived from an EMBL/GenBank/DDBJ whole genome shotgun (WGS) entry which is preliminary data.</text>
</comment>
<proteinExistence type="predicted"/>
<evidence type="ECO:0000313" key="3">
    <source>
        <dbReference type="EMBL" id="EKF29552.1"/>
    </source>
</evidence>
<accession>K2NKZ3</accession>
<evidence type="ECO:0000256" key="1">
    <source>
        <dbReference type="SAM" id="MobiDB-lite"/>
    </source>
</evidence>
<evidence type="ECO:0000259" key="2">
    <source>
        <dbReference type="Pfam" id="PF23398"/>
    </source>
</evidence>
<keyword evidence="4" id="KW-1185">Reference proteome</keyword>
<reference evidence="3 4" key="1">
    <citation type="journal article" date="2012" name="BMC Genomics">
        <title>Comparative genomic analysis of human infective Trypanosoma cruzi lineages with the bat-restricted subspecies T. cruzi marinkellei.</title>
        <authorList>
            <person name="Franzen O."/>
            <person name="Talavera-Lopez C."/>
            <person name="Ochaya S."/>
            <person name="Butler C.E."/>
            <person name="Messenger L.A."/>
            <person name="Lewis M.D."/>
            <person name="Llewellyn M.S."/>
            <person name="Marinkelle C.J."/>
            <person name="Tyler K.M."/>
            <person name="Miles M.A."/>
            <person name="Andersson B."/>
        </authorList>
    </citation>
    <scope>NUCLEOTIDE SEQUENCE [LARGE SCALE GENOMIC DNA]</scope>
    <source>
        <strain evidence="3 4">B7</strain>
    </source>
</reference>
<protein>
    <recommendedName>
        <fullName evidence="2">Flagellar attachment zone protein 1 conserved domain-containing protein</fullName>
    </recommendedName>
</protein>
<feature type="compositionally biased region" description="Polar residues" evidence="1">
    <location>
        <begin position="58"/>
        <end position="68"/>
    </location>
</feature>
<gene>
    <name evidence="3" type="ORF">MOQ_006658</name>
</gene>
<feature type="compositionally biased region" description="Basic and acidic residues" evidence="1">
    <location>
        <begin position="77"/>
        <end position="86"/>
    </location>
</feature>
<evidence type="ECO:0000313" key="4">
    <source>
        <dbReference type="Proteomes" id="UP000007350"/>
    </source>
</evidence>
<dbReference type="OrthoDB" id="242845at2759"/>
<sequence>MTVKNATKGGKYVWHAMPEDVRKSLKKSSVDETNGRKISPKSAHATPSEPIYMEAPTNGKQPKESQPNGKAIPHESTTNEKKPEPILKEKTDSGDAIISPESACVGVAHGAQSLTSSRIEKTKHVVHFRGPGWVKVLKKNQKGLERAFKKDVFDATGLEERRIEELKFEFASMLIVTFVVVRHENDQVETSKLHSALQACAFPRTVLLYRN</sequence>